<evidence type="ECO:0000313" key="2">
    <source>
        <dbReference type="Proteomes" id="UP000768646"/>
    </source>
</evidence>
<name>A0ACB7CBJ3_9ASCO</name>
<gene>
    <name evidence="1" type="ORF">PORY_001823</name>
</gene>
<comment type="caution">
    <text evidence="1">The sequence shown here is derived from an EMBL/GenBank/DDBJ whole genome shotgun (WGS) entry which is preliminary data.</text>
</comment>
<reference evidence="1 2" key="1">
    <citation type="journal article" date="2021" name="Commun. Biol.">
        <title>Genomic insights into the host specific adaptation of the Pneumocystis genus.</title>
        <authorList>
            <person name="Cisse O.H."/>
            <person name="Ma L."/>
            <person name="Dekker J.P."/>
            <person name="Khil P.P."/>
            <person name="Youn J.-H."/>
            <person name="Brenchley J.M."/>
            <person name="Blair R."/>
            <person name="Pahar B."/>
            <person name="Chabe M."/>
            <person name="Van Rompay K.K.A."/>
            <person name="Keesler R."/>
            <person name="Sukura A."/>
            <person name="Hirsch V."/>
            <person name="Kutty G."/>
            <person name="Liu Y."/>
            <person name="Peng L."/>
            <person name="Chen J."/>
            <person name="Song J."/>
            <person name="Weissenbacher-Lang C."/>
            <person name="Xu J."/>
            <person name="Upham N.S."/>
            <person name="Stajich J.E."/>
            <person name="Cuomo C.A."/>
            <person name="Cushion M.T."/>
            <person name="Kovacs J.A."/>
        </authorList>
    </citation>
    <scope>NUCLEOTIDE SEQUENCE [LARGE SCALE GENOMIC DNA]</scope>
    <source>
        <strain evidence="1 2">RABM</strain>
    </source>
</reference>
<sequence length="504" mass="56892">MSSGLLRRRVCNANPNESVEISSSHNYEKKNLNNSFQGKSGHDIDNVNHKIVYDPLDIQESQERSKQPCLTLMEEILLLGLKDKQGYLPFWNDNISYILRGCIILELAFRGRIQICRDSFRRRYPLSECLVEVVNDKITGEVLLDETLKMMKTSEKMTISSWVNLMSGETWNFMKIGYQLKQVRERLAKGLVDKGILRTEKRNFLLFDMTTHPVSNYMVKDDIRNRLIIMLTAPTIVLPNGIFFPETIPMKHLRMVTLVCAAYSANVLDTVFSSFDYEIRERAFNRVDEFFKDFSQWPFTVKYSSNIGCMNSSLANVIAEEISGGKDKELQLEVIVAVLQKKQYTEKDAIYSGLKSMIISGSVGLVISTVQNAIMKDTENIKSIMRRTGRTVGIFAVMGGLFSFTQVFISNIRKKDDSLNPFIGGLVSGSIGAAQVRPFPVVIGYGLGLGCILGLFNWCGGTLNGVYHDVYGKNTGILKETLFKTEYRRPRSEIVKSIGSGRGV</sequence>
<organism evidence="1 2">
    <name type="scientific">Pneumocystis oryctolagi</name>
    <dbReference type="NCBI Taxonomy" id="42067"/>
    <lineage>
        <taxon>Eukaryota</taxon>
        <taxon>Fungi</taxon>
        <taxon>Dikarya</taxon>
        <taxon>Ascomycota</taxon>
        <taxon>Taphrinomycotina</taxon>
        <taxon>Pneumocystomycetes</taxon>
        <taxon>Pneumocystaceae</taxon>
        <taxon>Pneumocystis</taxon>
    </lineage>
</organism>
<keyword evidence="2" id="KW-1185">Reference proteome</keyword>
<dbReference type="EMBL" id="JABTEG010000006">
    <property type="protein sequence ID" value="KAG4304770.1"/>
    <property type="molecule type" value="Genomic_DNA"/>
</dbReference>
<proteinExistence type="predicted"/>
<accession>A0ACB7CBJ3</accession>
<dbReference type="Proteomes" id="UP000768646">
    <property type="component" value="Unassembled WGS sequence"/>
</dbReference>
<evidence type="ECO:0000313" key="1">
    <source>
        <dbReference type="EMBL" id="KAG4304770.1"/>
    </source>
</evidence>
<protein>
    <submittedName>
        <fullName evidence="1">Uncharacterized protein</fullName>
    </submittedName>
</protein>